<dbReference type="VEuPathDB" id="VectorBase:AMAM011368"/>
<dbReference type="PANTHER" id="PTHR45973">
    <property type="entry name" value="PROTEIN PHOSPHATASE 1 REGULATORY SUBUNIT SDS22-RELATED"/>
    <property type="match status" value="1"/>
</dbReference>
<dbReference type="AlphaFoldDB" id="A0A182SQH0"/>
<feature type="region of interest" description="Disordered" evidence="9">
    <location>
        <begin position="1"/>
        <end position="22"/>
    </location>
</feature>
<keyword evidence="11" id="KW-1185">Reference proteome</keyword>
<dbReference type="Gene3D" id="3.80.10.10">
    <property type="entry name" value="Ribonuclease Inhibitor"/>
    <property type="match status" value="1"/>
</dbReference>
<dbReference type="SMART" id="SM00365">
    <property type="entry name" value="LRR_SD22"/>
    <property type="match status" value="2"/>
</dbReference>
<dbReference type="InterPro" id="IPR001611">
    <property type="entry name" value="Leu-rich_rpt"/>
</dbReference>
<sequence>QQEQQRADSPTVEEVERPPGAGEVAEHEIVKMEDVITIDPDTTEVDLNHGRIGKIENLEPLTKLERLYLRWNLIKKIENLDHLTSLIELELYDNQITELENLDQLVNLE</sequence>
<evidence type="ECO:0000313" key="10">
    <source>
        <dbReference type="EnsemblMetazoa" id="AMAM011368-PA"/>
    </source>
</evidence>
<evidence type="ECO:0000256" key="9">
    <source>
        <dbReference type="SAM" id="MobiDB-lite"/>
    </source>
</evidence>
<dbReference type="InterPro" id="IPR050576">
    <property type="entry name" value="Cilia_flagella_integrity"/>
</dbReference>
<evidence type="ECO:0000256" key="5">
    <source>
        <dbReference type="ARBA" id="ARBA00022737"/>
    </source>
</evidence>
<keyword evidence="4" id="KW-0433">Leucine-rich repeat</keyword>
<keyword evidence="6" id="KW-0969">Cilium</keyword>
<dbReference type="Proteomes" id="UP000075901">
    <property type="component" value="Unassembled WGS sequence"/>
</dbReference>
<evidence type="ECO:0000256" key="2">
    <source>
        <dbReference type="ARBA" id="ARBA00004138"/>
    </source>
</evidence>
<proteinExistence type="inferred from homology"/>
<dbReference type="PROSITE" id="PS51450">
    <property type="entry name" value="LRR"/>
    <property type="match status" value="2"/>
</dbReference>
<reference evidence="10" key="2">
    <citation type="submission" date="2020-05" db="UniProtKB">
        <authorList>
            <consortium name="EnsemblMetazoa"/>
        </authorList>
    </citation>
    <scope>IDENTIFICATION</scope>
    <source>
        <strain evidence="10">maculatus3</strain>
    </source>
</reference>
<comment type="subcellular location">
    <subcellularLocation>
        <location evidence="2">Cell projection</location>
        <location evidence="2">Cilium</location>
    </subcellularLocation>
</comment>
<evidence type="ECO:0000256" key="3">
    <source>
        <dbReference type="ARBA" id="ARBA00006453"/>
    </source>
</evidence>
<keyword evidence="7" id="KW-0966">Cell projection</keyword>
<keyword evidence="5" id="KW-0677">Repeat</keyword>
<accession>A0A182SQH0</accession>
<dbReference type="PANTHER" id="PTHR45973:SF9">
    <property type="entry name" value="LEUCINE-RICH REPEAT-CONTAINING PROTEIN 46"/>
    <property type="match status" value="1"/>
</dbReference>
<protein>
    <recommendedName>
        <fullName evidence="8">Dynein axonemal assembly factor 1 homolog</fullName>
    </recommendedName>
</protein>
<dbReference type="InterPro" id="IPR032675">
    <property type="entry name" value="LRR_dom_sf"/>
</dbReference>
<organism evidence="10 11">
    <name type="scientific">Anopheles maculatus</name>
    <dbReference type="NCBI Taxonomy" id="74869"/>
    <lineage>
        <taxon>Eukaryota</taxon>
        <taxon>Metazoa</taxon>
        <taxon>Ecdysozoa</taxon>
        <taxon>Arthropoda</taxon>
        <taxon>Hexapoda</taxon>
        <taxon>Insecta</taxon>
        <taxon>Pterygota</taxon>
        <taxon>Neoptera</taxon>
        <taxon>Endopterygota</taxon>
        <taxon>Diptera</taxon>
        <taxon>Nematocera</taxon>
        <taxon>Culicoidea</taxon>
        <taxon>Culicidae</taxon>
        <taxon>Anophelinae</taxon>
        <taxon>Anopheles</taxon>
        <taxon>Anopheles maculatus group</taxon>
    </lineage>
</organism>
<dbReference type="EnsemblMetazoa" id="AMAM011368-RA">
    <property type="protein sequence ID" value="AMAM011368-PA"/>
    <property type="gene ID" value="AMAM011368"/>
</dbReference>
<comment type="function">
    <text evidence="1">Cilium-specific protein required for cilia structures.</text>
</comment>
<name>A0A182SQH0_9DIPT</name>
<evidence type="ECO:0000313" key="11">
    <source>
        <dbReference type="Proteomes" id="UP000075901"/>
    </source>
</evidence>
<evidence type="ECO:0000256" key="4">
    <source>
        <dbReference type="ARBA" id="ARBA00022614"/>
    </source>
</evidence>
<dbReference type="SUPFAM" id="SSF52058">
    <property type="entry name" value="L domain-like"/>
    <property type="match status" value="1"/>
</dbReference>
<evidence type="ECO:0000256" key="6">
    <source>
        <dbReference type="ARBA" id="ARBA00023069"/>
    </source>
</evidence>
<evidence type="ECO:0000256" key="1">
    <source>
        <dbReference type="ARBA" id="ARBA00003843"/>
    </source>
</evidence>
<reference evidence="11" key="1">
    <citation type="submission" date="2013-09" db="EMBL/GenBank/DDBJ databases">
        <title>The Genome Sequence of Anopheles maculatus species B.</title>
        <authorList>
            <consortium name="The Broad Institute Genomics Platform"/>
            <person name="Neafsey D.E."/>
            <person name="Besansky N."/>
            <person name="Howell P."/>
            <person name="Walton C."/>
            <person name="Young S.K."/>
            <person name="Zeng Q."/>
            <person name="Gargeya S."/>
            <person name="Fitzgerald M."/>
            <person name="Haas B."/>
            <person name="Abouelleil A."/>
            <person name="Allen A.W."/>
            <person name="Alvarado L."/>
            <person name="Arachchi H.M."/>
            <person name="Berlin A.M."/>
            <person name="Chapman S.B."/>
            <person name="Gainer-Dewar J."/>
            <person name="Goldberg J."/>
            <person name="Griggs A."/>
            <person name="Gujja S."/>
            <person name="Hansen M."/>
            <person name="Howarth C."/>
            <person name="Imamovic A."/>
            <person name="Ireland A."/>
            <person name="Larimer J."/>
            <person name="McCowan C."/>
            <person name="Murphy C."/>
            <person name="Pearson M."/>
            <person name="Poon T.W."/>
            <person name="Priest M."/>
            <person name="Roberts A."/>
            <person name="Saif S."/>
            <person name="Shea T."/>
            <person name="Sisk P."/>
            <person name="Sykes S."/>
            <person name="Wortman J."/>
            <person name="Nusbaum C."/>
            <person name="Birren B."/>
        </authorList>
    </citation>
    <scope>NUCLEOTIDE SEQUENCE [LARGE SCALE GENOMIC DNA]</scope>
    <source>
        <strain evidence="11">maculatus3</strain>
    </source>
</reference>
<evidence type="ECO:0000256" key="7">
    <source>
        <dbReference type="ARBA" id="ARBA00023273"/>
    </source>
</evidence>
<evidence type="ECO:0000256" key="8">
    <source>
        <dbReference type="ARBA" id="ARBA00024433"/>
    </source>
</evidence>
<comment type="similarity">
    <text evidence="3">Belongs to the DNAAF1 family.</text>
</comment>
<dbReference type="GO" id="GO:0005929">
    <property type="term" value="C:cilium"/>
    <property type="evidence" value="ECO:0007669"/>
    <property type="project" value="UniProtKB-SubCell"/>
</dbReference>